<keyword evidence="3" id="KW-0732">Signal</keyword>
<dbReference type="InterPro" id="IPR056823">
    <property type="entry name" value="TEN-like_YD-shell"/>
</dbReference>
<dbReference type="Gene3D" id="2.180.10.10">
    <property type="entry name" value="RHS repeat-associated core"/>
    <property type="match status" value="4"/>
</dbReference>
<accession>A0A154QHD7</accession>
<reference evidence="5 6" key="1">
    <citation type="journal article" date="2016" name="MBio">
        <title>Lateral Gene Transfer in a Heavy Metal-Contaminated-Groundwater Microbial Community.</title>
        <authorList>
            <person name="Hemme C.L."/>
            <person name="Green S.J."/>
            <person name="Rishishwar L."/>
            <person name="Prakash O."/>
            <person name="Pettenato A."/>
            <person name="Chakraborty R."/>
            <person name="Deutschbauer A.M."/>
            <person name="Van Nostrand J.D."/>
            <person name="Wu L."/>
            <person name="He Z."/>
            <person name="Jordan I.K."/>
            <person name="Hazen T.C."/>
            <person name="Arkin A.P."/>
            <person name="Kostka J.E."/>
            <person name="Zhou J."/>
        </authorList>
    </citation>
    <scope>NUCLEOTIDE SEQUENCE [LARGE SCALE GENOMIC DNA]</scope>
    <source>
        <strain evidence="5 6">FW104-T7</strain>
    </source>
</reference>
<feature type="signal peptide" evidence="3">
    <location>
        <begin position="1"/>
        <end position="16"/>
    </location>
</feature>
<evidence type="ECO:0000256" key="1">
    <source>
        <dbReference type="ARBA" id="ARBA00022737"/>
    </source>
</evidence>
<dbReference type="Proteomes" id="UP000076131">
    <property type="component" value="Unassembled WGS sequence"/>
</dbReference>
<keyword evidence="1" id="KW-0677">Repeat</keyword>
<dbReference type="InterPro" id="IPR022385">
    <property type="entry name" value="Rhs_assc_core"/>
</dbReference>
<evidence type="ECO:0000256" key="2">
    <source>
        <dbReference type="SAM" id="MobiDB-lite"/>
    </source>
</evidence>
<feature type="domain" description="Teneurin-like YD-shell" evidence="4">
    <location>
        <begin position="709"/>
        <end position="850"/>
    </location>
</feature>
<dbReference type="NCBIfam" id="TIGR03696">
    <property type="entry name" value="Rhs_assc_core"/>
    <property type="match status" value="1"/>
</dbReference>
<feature type="compositionally biased region" description="Basic and acidic residues" evidence="2">
    <location>
        <begin position="1494"/>
        <end position="1503"/>
    </location>
</feature>
<comment type="caution">
    <text evidence="5">The sequence shown here is derived from an EMBL/GenBank/DDBJ whole genome shotgun (WGS) entry which is preliminary data.</text>
</comment>
<evidence type="ECO:0000313" key="6">
    <source>
        <dbReference type="Proteomes" id="UP000076131"/>
    </source>
</evidence>
<protein>
    <recommendedName>
        <fullName evidence="4">Teneurin-like YD-shell domain-containing protein</fullName>
    </recommendedName>
</protein>
<evidence type="ECO:0000259" key="4">
    <source>
        <dbReference type="Pfam" id="PF25023"/>
    </source>
</evidence>
<evidence type="ECO:0000313" key="5">
    <source>
        <dbReference type="EMBL" id="KZC23083.1"/>
    </source>
</evidence>
<gene>
    <name evidence="5" type="ORF">RHOFW104T7_15365</name>
</gene>
<dbReference type="STRING" id="416169.RHOFW104T7_15365"/>
<dbReference type="PRINTS" id="PR00394">
    <property type="entry name" value="RHSPROTEIN"/>
</dbReference>
<organism evidence="5 6">
    <name type="scientific">Rhodanobacter thiooxydans</name>
    <dbReference type="NCBI Taxonomy" id="416169"/>
    <lineage>
        <taxon>Bacteria</taxon>
        <taxon>Pseudomonadati</taxon>
        <taxon>Pseudomonadota</taxon>
        <taxon>Gammaproteobacteria</taxon>
        <taxon>Lysobacterales</taxon>
        <taxon>Rhodanobacteraceae</taxon>
        <taxon>Rhodanobacter</taxon>
    </lineage>
</organism>
<dbReference type="EMBL" id="LVJS01000050">
    <property type="protein sequence ID" value="KZC23083.1"/>
    <property type="molecule type" value="Genomic_DNA"/>
</dbReference>
<dbReference type="NCBIfam" id="TIGR01643">
    <property type="entry name" value="YD_repeat_2x"/>
    <property type="match status" value="8"/>
</dbReference>
<dbReference type="InterPro" id="IPR006530">
    <property type="entry name" value="YD"/>
</dbReference>
<dbReference type="Pfam" id="PF25023">
    <property type="entry name" value="TEN_YD-shell"/>
    <property type="match status" value="3"/>
</dbReference>
<proteinExistence type="predicted"/>
<dbReference type="InterPro" id="IPR050708">
    <property type="entry name" value="T6SS_VgrG/RHS"/>
</dbReference>
<keyword evidence="6" id="KW-1185">Reference proteome</keyword>
<feature type="region of interest" description="Disordered" evidence="2">
    <location>
        <begin position="1472"/>
        <end position="1503"/>
    </location>
</feature>
<dbReference type="PANTHER" id="PTHR32305:SF15">
    <property type="entry name" value="PROTEIN RHSA-RELATED"/>
    <property type="match status" value="1"/>
</dbReference>
<dbReference type="eggNOG" id="COG3209">
    <property type="taxonomic scope" value="Bacteria"/>
</dbReference>
<evidence type="ECO:0000256" key="3">
    <source>
        <dbReference type="SAM" id="SignalP"/>
    </source>
</evidence>
<dbReference type="PANTHER" id="PTHR32305">
    <property type="match status" value="1"/>
</dbReference>
<feature type="domain" description="Teneurin-like YD-shell" evidence="4">
    <location>
        <begin position="1012"/>
        <end position="1126"/>
    </location>
</feature>
<feature type="chain" id="PRO_5007600025" description="Teneurin-like YD-shell domain-containing protein" evidence="3">
    <location>
        <begin position="17"/>
        <end position="1553"/>
    </location>
</feature>
<sequence length="1553" mass="167695">MLAAVFLACFAFTSHAQVYPLGSNGSMGLGSANGDFTVAQDDLRVKVPGGFVRVNRDFDGNRWVFNRQWSGLGNPSFYKSSYASIGAFFTCSIIDGINSCDTTASSGVAAVIPQAPDARIEQTRVPNDPAFGRDAEGHPLPDLSALQAIARKGVGFSRSTDGSTYVSSKYPRFIVRPQMVPVLPISAGPNAHPPAGKPGHGGVATTQVNGFRWIDRSGEWIEYDNLGRISSYGDRNDVRVWMQYGSHGQIERVLDDNGRTVFTLLYSGNGDFITEARDHTPLDGSIRRVQYQYDSKGRLHAVVDALGHVTTFDYGGAGDSGGDQNLPVDTTLKIKKVTDAENRITQVVYGVTGRISRMIAPDGGQTDVEYGYDKLKKEFNISVSHPATSAGRSREFMVLDQEGRLVNYEANGKQLLSMQGDWRNARYTDARGSTTQVVRDAFDQVTERTAADGTKQTYRYAAGSLDVTEAVDESGVKTQLSYDAHGNVRSIDVAVGLPEAQRSEYEFNQRGEPERITSKGGIRADGIADPDAQMQLGYDAAGNVAQLTDGEGQVWHYTYNTLGQITRITDPNAHVTAFTYDANGNVLSTIDANGNTTTYTYDKTDRPLLVTDPRGKTSQLSYDAAGRMQRLVDPYGAAVQLQYNAMGQMVAASDAVGQTARIDYDQFGRMQKLTDGIGSATTFDYTDSDGQDRGNGLVTKVAYPTLTRLMKYNARGWLTQSSAIADAQTRASQYSYDARGALALATDAKGKSQAFAYDRLGRAVLQTDELGHTVGLDYDHRSNVVGITDQRAHRTRMAYDRRNKLIEETNPAGQTTHYGYDAGGRLTSVVRPSGVTINMVYDAGGRLVERIAKRADGSEESHDTFRWDASSNLIEWHTPTASATLSYDDNDGLLREAVTQRGVTLSRSYTYYANRQVKSYTGPDGNTITYAYNGNGQLDRMDLPGAGSISVTARQWLMPSEIVFPGGSRLTVSHNAFSETTEVRAISPNQATLLSQSYQYGVMGELTRRSIAEQSTSYTYDDALHLTGADKAGFGGDRAFTLDAAANRTSDSNTSGTWQYDDANRLIQRGSVSYVYDVDGNLTSKTDSASSGALRVTHYLYDAYNRLLEVRDANNEAIARYTYDPFSYRLSKEVTATGAQATGAAAGLTLFLQGSEGVLAEADQAGAVLRSYGWMVGEQYGTTPIFTRQNGSYYYYLNDVQGAPWRVIDKTGAVVWAATDYTVDGQATLASGSTIYQPWRLPGQYSDSETGLHYNLHRYYDPQVGRYISSDPIGLAGGTNTYLYANSAPTIYYDAYGLWLGIDDATAIIGGAIIGMAIQGAIDLYHGEFSGWENYAGAAVSGAVAGEVFLYTFNPVLAGAAGGLAGNLTTQGLRILNHKQDSFNFCSMLIDTGLGAIGGKVAKVLGPFVGKGVRALVGRLGAEADSAVASSADDVARDVANAVDDSVKVVRISAAKYPESAAHIRDAQAAGHPDTLTINRPGSGLNRRASMEGTESKPGYDRDEYPPAMFDEGGRGASVRHVNPSDNRGSGACIGGQCRGLPNGSRVRIEVVD</sequence>
<feature type="domain" description="Teneurin-like YD-shell" evidence="4">
    <location>
        <begin position="533"/>
        <end position="689"/>
    </location>
</feature>
<name>A0A154QHD7_9GAMM</name>